<dbReference type="Gene3D" id="2.40.100.10">
    <property type="entry name" value="Cyclophilin-like"/>
    <property type="match status" value="1"/>
</dbReference>
<protein>
    <submittedName>
        <fullName evidence="3">Cell surface protein</fullName>
    </submittedName>
</protein>
<evidence type="ECO:0000259" key="1">
    <source>
        <dbReference type="Pfam" id="PF05913"/>
    </source>
</evidence>
<dbReference type="RefSeq" id="WP_098499495.1">
    <property type="nucleotide sequence ID" value="NZ_NUXC01000019.1"/>
</dbReference>
<dbReference type="InterPro" id="IPR013785">
    <property type="entry name" value="Aldolase_TIM"/>
</dbReference>
<dbReference type="EMBL" id="NVDG01000013">
    <property type="protein sequence ID" value="PFU44723.1"/>
    <property type="molecule type" value="Genomic_DNA"/>
</dbReference>
<dbReference type="PANTHER" id="PTHR38435:SF2">
    <property type="entry name" value="DUF871 DOMAIN-CONTAINING PROTEIN"/>
    <property type="match status" value="1"/>
</dbReference>
<feature type="domain" description="6-phospho-N-acetylmuramidase N-terminal" evidence="2">
    <location>
        <begin position="2"/>
        <end position="231"/>
    </location>
</feature>
<proteinExistence type="predicted"/>
<dbReference type="SUPFAM" id="SSF51445">
    <property type="entry name" value="(Trans)glycosidases"/>
    <property type="match status" value="1"/>
</dbReference>
<evidence type="ECO:0000259" key="2">
    <source>
        <dbReference type="Pfam" id="PF19200"/>
    </source>
</evidence>
<dbReference type="InterPro" id="IPR029000">
    <property type="entry name" value="Cyclophilin-like_dom_sf"/>
</dbReference>
<reference evidence="3 4" key="1">
    <citation type="submission" date="2017-09" db="EMBL/GenBank/DDBJ databases">
        <title>Large-scale bioinformatics analysis of Bacillus genomes uncovers conserved roles of natural products in bacterial physiology.</title>
        <authorList>
            <consortium name="Agbiome Team Llc"/>
            <person name="Bleich R.M."/>
            <person name="Grubbs K.J."/>
            <person name="Santa Maria K.C."/>
            <person name="Allen S.E."/>
            <person name="Farag S."/>
            <person name="Shank E.A."/>
            <person name="Bowers A."/>
        </authorList>
    </citation>
    <scope>NUCLEOTIDE SEQUENCE [LARGE SCALE GENOMIC DNA]</scope>
    <source>
        <strain evidence="3 4">AFS061806</strain>
    </source>
</reference>
<feature type="domain" description="6-phospho-N-acetylmuramidase C-terminal" evidence="1">
    <location>
        <begin position="241"/>
        <end position="349"/>
    </location>
</feature>
<dbReference type="PANTHER" id="PTHR38435">
    <property type="match status" value="1"/>
</dbReference>
<dbReference type="Pfam" id="PF19200">
    <property type="entry name" value="MupG_N"/>
    <property type="match status" value="1"/>
</dbReference>
<comment type="caution">
    <text evidence="3">The sequence shown here is derived from an EMBL/GenBank/DDBJ whole genome shotgun (WGS) entry which is preliminary data.</text>
</comment>
<dbReference type="SUPFAM" id="SSF50891">
    <property type="entry name" value="Cyclophilin-like"/>
    <property type="match status" value="1"/>
</dbReference>
<dbReference type="InterPro" id="IPR043797">
    <property type="entry name" value="MupG_N"/>
</dbReference>
<evidence type="ECO:0000313" key="4">
    <source>
        <dbReference type="Proteomes" id="UP000224076"/>
    </source>
</evidence>
<dbReference type="Pfam" id="PF05913">
    <property type="entry name" value="MupG_C"/>
    <property type="match status" value="1"/>
</dbReference>
<dbReference type="InterPro" id="IPR043894">
    <property type="entry name" value="MupG_C"/>
</dbReference>
<dbReference type="InterPro" id="IPR017853">
    <property type="entry name" value="GH"/>
</dbReference>
<dbReference type="InterPro" id="IPR008589">
    <property type="entry name" value="MupG"/>
</dbReference>
<name>A0A2B3UAQ2_BACCE</name>
<dbReference type="Gene3D" id="3.20.20.70">
    <property type="entry name" value="Aldolase class I"/>
    <property type="match status" value="1"/>
</dbReference>
<gene>
    <name evidence="3" type="ORF">COK86_08100</name>
</gene>
<organism evidence="3 4">
    <name type="scientific">Bacillus cereus</name>
    <dbReference type="NCBI Taxonomy" id="1396"/>
    <lineage>
        <taxon>Bacteria</taxon>
        <taxon>Bacillati</taxon>
        <taxon>Bacillota</taxon>
        <taxon>Bacilli</taxon>
        <taxon>Bacillales</taxon>
        <taxon>Bacillaceae</taxon>
        <taxon>Bacillus</taxon>
        <taxon>Bacillus cereus group</taxon>
    </lineage>
</organism>
<dbReference type="Proteomes" id="UP000224076">
    <property type="component" value="Unassembled WGS sequence"/>
</dbReference>
<accession>A0A2B3UAQ2</accession>
<dbReference type="AlphaFoldDB" id="A0A2B3UAQ2"/>
<evidence type="ECO:0000313" key="3">
    <source>
        <dbReference type="EMBL" id="PFU44723.1"/>
    </source>
</evidence>
<sequence length="357" mass="40538">MIGVSIYLSKGQVDKQKEWLKIVKENGFSSIFTSLHIPEDDPGTYKELIQILGKQALENEMELMVDVSPKSLHHLGMTYENVEELVEWGITGLRMDYGITPKEIARVSHKMKVALNASTITDSFWKELITEKIQVENVEAWHNFYPRPETGLAKSFLQKQNKYLHECGIKTMAFIPGDGEKRGPLYEGLPTLEKHRYMRPLEAYLELVQECDVDKVLIGDISGSIESVQEIAIASSGIIPVRYQSFINDSDTVQLLERVHTNRLDPARDVIRSVESREENKVVLQPMHTIARKKGSITIDNELYGRYAGEMQIVIKDLPKDEKVNVVGMVVEEDVSLLPYVGAGKKFQLFLCDRVKA</sequence>